<dbReference type="SUPFAM" id="SSF53850">
    <property type="entry name" value="Periplasmic binding protein-like II"/>
    <property type="match status" value="1"/>
</dbReference>
<dbReference type="Pfam" id="PF03466">
    <property type="entry name" value="LysR_substrate"/>
    <property type="match status" value="1"/>
</dbReference>
<dbReference type="GO" id="GO:0003677">
    <property type="term" value="F:DNA binding"/>
    <property type="evidence" value="ECO:0007669"/>
    <property type="project" value="UniProtKB-KW"/>
</dbReference>
<dbReference type="AlphaFoldDB" id="A0A5C8NLB8"/>
<comment type="caution">
    <text evidence="6">The sequence shown here is derived from an EMBL/GenBank/DDBJ whole genome shotgun (WGS) entry which is preliminary data.</text>
</comment>
<evidence type="ECO:0000256" key="2">
    <source>
        <dbReference type="ARBA" id="ARBA00023015"/>
    </source>
</evidence>
<dbReference type="PANTHER" id="PTHR30346">
    <property type="entry name" value="TRANSCRIPTIONAL DUAL REGULATOR HCAR-RELATED"/>
    <property type="match status" value="1"/>
</dbReference>
<name>A0A5C8NLB8_9ACTN</name>
<evidence type="ECO:0000256" key="4">
    <source>
        <dbReference type="ARBA" id="ARBA00023163"/>
    </source>
</evidence>
<dbReference type="Gene3D" id="3.40.190.10">
    <property type="entry name" value="Periplasmic binding protein-like II"/>
    <property type="match status" value="2"/>
</dbReference>
<keyword evidence="7" id="KW-1185">Reference proteome</keyword>
<proteinExistence type="inferred from homology"/>
<dbReference type="PROSITE" id="PS50931">
    <property type="entry name" value="HTH_LYSR"/>
    <property type="match status" value="1"/>
</dbReference>
<protein>
    <submittedName>
        <fullName evidence="6">LysR family transcriptional regulator</fullName>
    </submittedName>
</protein>
<dbReference type="InterPro" id="IPR036388">
    <property type="entry name" value="WH-like_DNA-bd_sf"/>
</dbReference>
<gene>
    <name evidence="6" type="ORF">FHP06_04205</name>
</gene>
<dbReference type="PRINTS" id="PR00039">
    <property type="entry name" value="HTHLYSR"/>
</dbReference>
<dbReference type="InterPro" id="IPR000847">
    <property type="entry name" value="LysR_HTH_N"/>
</dbReference>
<dbReference type="GO" id="GO:0032993">
    <property type="term" value="C:protein-DNA complex"/>
    <property type="evidence" value="ECO:0007669"/>
    <property type="project" value="TreeGrafter"/>
</dbReference>
<keyword evidence="3" id="KW-0238">DNA-binding</keyword>
<reference evidence="6 7" key="1">
    <citation type="submission" date="2019-06" db="EMBL/GenBank/DDBJ databases">
        <title>Aeromicrobium sp. nov., isolated from a maize field.</title>
        <authorList>
            <person name="Lin S.-Y."/>
            <person name="Tsai C.-F."/>
            <person name="Young C.-C."/>
        </authorList>
    </citation>
    <scope>NUCLEOTIDE SEQUENCE [LARGE SCALE GENOMIC DNA]</scope>
    <source>
        <strain evidence="6 7">CC-CFT486</strain>
    </source>
</reference>
<dbReference type="InterPro" id="IPR005119">
    <property type="entry name" value="LysR_subst-bd"/>
</dbReference>
<dbReference type="EMBL" id="VDUX01000002">
    <property type="protein sequence ID" value="TXL61926.1"/>
    <property type="molecule type" value="Genomic_DNA"/>
</dbReference>
<evidence type="ECO:0000256" key="3">
    <source>
        <dbReference type="ARBA" id="ARBA00023125"/>
    </source>
</evidence>
<sequence>MAPLLPTPPETGTQQDLPAVKAFGYRRAMRVERARYFLAAVETGSLRAAAARCGISQPAIGQQIVLLEEELDVVLLTRSRTGVRPTPAGQALIEPLTRLVTAEDGVLDAATESGGAYQGRVAIGAVSAAAEIVIAPIVGLLRKDHAGLRFFVSEASSTEIEAAVATGDLDLGVVSEPAGPPPTSVSRIHLFSSSVGIVVRVDHLLAERDSVAWKDLETWPIVTLREGTVLWGRLHDALPAADVVVQSASARSVRLMVAQGAGIGIVGSAGHPDDDAGLRWIPIRDAEPLRLCLVQRSDTRPSRSALTVRRLITEQAEGLDVDGVAARPASRAAD</sequence>
<dbReference type="OrthoDB" id="3181812at2"/>
<dbReference type="Pfam" id="PF00126">
    <property type="entry name" value="HTH_1"/>
    <property type="match status" value="1"/>
</dbReference>
<evidence type="ECO:0000256" key="1">
    <source>
        <dbReference type="ARBA" id="ARBA00009437"/>
    </source>
</evidence>
<evidence type="ECO:0000313" key="7">
    <source>
        <dbReference type="Proteomes" id="UP000321571"/>
    </source>
</evidence>
<dbReference type="SUPFAM" id="SSF46785">
    <property type="entry name" value="Winged helix' DNA-binding domain"/>
    <property type="match status" value="1"/>
</dbReference>
<organism evidence="6 7">
    <name type="scientific">Aeromicrobium terrae</name>
    <dbReference type="NCBI Taxonomy" id="2498846"/>
    <lineage>
        <taxon>Bacteria</taxon>
        <taxon>Bacillati</taxon>
        <taxon>Actinomycetota</taxon>
        <taxon>Actinomycetes</taxon>
        <taxon>Propionibacteriales</taxon>
        <taxon>Nocardioidaceae</taxon>
        <taxon>Aeromicrobium</taxon>
    </lineage>
</organism>
<keyword evidence="4" id="KW-0804">Transcription</keyword>
<keyword evidence="2" id="KW-0805">Transcription regulation</keyword>
<dbReference type="Gene3D" id="1.10.10.10">
    <property type="entry name" value="Winged helix-like DNA-binding domain superfamily/Winged helix DNA-binding domain"/>
    <property type="match status" value="1"/>
</dbReference>
<dbReference type="FunFam" id="1.10.10.10:FF:000001">
    <property type="entry name" value="LysR family transcriptional regulator"/>
    <property type="match status" value="1"/>
</dbReference>
<evidence type="ECO:0000313" key="6">
    <source>
        <dbReference type="EMBL" id="TXL61926.1"/>
    </source>
</evidence>
<dbReference type="PANTHER" id="PTHR30346:SF9">
    <property type="entry name" value="LYSR FAMILY TRANSCRIPTIONAL REGULATOR"/>
    <property type="match status" value="1"/>
</dbReference>
<dbReference type="GO" id="GO:0003700">
    <property type="term" value="F:DNA-binding transcription factor activity"/>
    <property type="evidence" value="ECO:0007669"/>
    <property type="project" value="InterPro"/>
</dbReference>
<dbReference type="Proteomes" id="UP000321571">
    <property type="component" value="Unassembled WGS sequence"/>
</dbReference>
<accession>A0A5C8NLB8</accession>
<evidence type="ECO:0000259" key="5">
    <source>
        <dbReference type="PROSITE" id="PS50931"/>
    </source>
</evidence>
<dbReference type="InterPro" id="IPR036390">
    <property type="entry name" value="WH_DNA-bd_sf"/>
</dbReference>
<feature type="domain" description="HTH lysR-type" evidence="5">
    <location>
        <begin position="29"/>
        <end position="86"/>
    </location>
</feature>
<comment type="similarity">
    <text evidence="1">Belongs to the LysR transcriptional regulatory family.</text>
</comment>